<keyword evidence="1" id="KW-0418">Kinase</keyword>
<dbReference type="GO" id="GO:0000160">
    <property type="term" value="P:phosphorelay signal transduction system"/>
    <property type="evidence" value="ECO:0007669"/>
    <property type="project" value="InterPro"/>
</dbReference>
<organism evidence="1 2">
    <name type="scientific">Gordonibacter pamelaeae</name>
    <dbReference type="NCBI Taxonomy" id="471189"/>
    <lineage>
        <taxon>Bacteria</taxon>
        <taxon>Bacillati</taxon>
        <taxon>Actinomycetota</taxon>
        <taxon>Coriobacteriia</taxon>
        <taxon>Eggerthellales</taxon>
        <taxon>Eggerthellaceae</taxon>
        <taxon>Gordonibacter</taxon>
    </lineage>
</organism>
<evidence type="ECO:0000313" key="2">
    <source>
        <dbReference type="Proteomes" id="UP000254000"/>
    </source>
</evidence>
<dbReference type="Pfam" id="PF01627">
    <property type="entry name" value="Hpt"/>
    <property type="match status" value="1"/>
</dbReference>
<name>A0A369M1N6_9ACTN</name>
<accession>A0A369M1N6</accession>
<dbReference type="InterPro" id="IPR008207">
    <property type="entry name" value="Sig_transdc_His_kin_Hpt_dom"/>
</dbReference>
<keyword evidence="2" id="KW-1185">Reference proteome</keyword>
<sequence length="122" mass="13447">MEHCYEEMGADYAEAIRRIGSDERIRKYLGILRRDDSMDILRRALLEGDVDTAFRAAHTIKGSALNLGLSPLTDSSSRLTEALRSKASSETIAPLLEETERAYGKTIACIDKLSSRVEGGQA</sequence>
<gene>
    <name evidence="1" type="ORF">C1877_08285</name>
</gene>
<dbReference type="EMBL" id="PPTS01000004">
    <property type="protein sequence ID" value="RDB65324.1"/>
    <property type="molecule type" value="Genomic_DNA"/>
</dbReference>
<comment type="caution">
    <text evidence="1">The sequence shown here is derived from an EMBL/GenBank/DDBJ whole genome shotgun (WGS) entry which is preliminary data.</text>
</comment>
<proteinExistence type="predicted"/>
<evidence type="ECO:0000313" key="1">
    <source>
        <dbReference type="EMBL" id="RDB65324.1"/>
    </source>
</evidence>
<reference evidence="1 2" key="1">
    <citation type="journal article" date="2018" name="Elife">
        <title>Discovery and characterization of a prevalent human gut bacterial enzyme sufficient for the inactivation of a family of plant toxins.</title>
        <authorList>
            <person name="Koppel N."/>
            <person name="Bisanz J.E."/>
            <person name="Pandelia M.E."/>
            <person name="Turnbaugh P.J."/>
            <person name="Balskus E.P."/>
        </authorList>
    </citation>
    <scope>NUCLEOTIDE SEQUENCE [LARGE SCALE GENOMIC DNA]</scope>
    <source>
        <strain evidence="1 2">3C</strain>
    </source>
</reference>
<dbReference type="Gene3D" id="1.20.120.160">
    <property type="entry name" value="HPT domain"/>
    <property type="match status" value="1"/>
</dbReference>
<dbReference type="InterPro" id="IPR036641">
    <property type="entry name" value="HPT_dom_sf"/>
</dbReference>
<dbReference type="RefSeq" id="WP_015540295.1">
    <property type="nucleotide sequence ID" value="NZ_CABMMS010000004.1"/>
</dbReference>
<protein>
    <submittedName>
        <fullName evidence="1">Histidine kinase</fullName>
    </submittedName>
</protein>
<dbReference type="CDD" id="cd00088">
    <property type="entry name" value="HPT"/>
    <property type="match status" value="1"/>
</dbReference>
<dbReference type="OrthoDB" id="1669200at2"/>
<dbReference type="GeneID" id="78359686"/>
<dbReference type="Proteomes" id="UP000254000">
    <property type="component" value="Unassembled WGS sequence"/>
</dbReference>
<keyword evidence="1" id="KW-0808">Transferase</keyword>
<dbReference type="GO" id="GO:0016301">
    <property type="term" value="F:kinase activity"/>
    <property type="evidence" value="ECO:0007669"/>
    <property type="project" value="UniProtKB-KW"/>
</dbReference>
<dbReference type="PROSITE" id="PS50894">
    <property type="entry name" value="HPT"/>
    <property type="match status" value="1"/>
</dbReference>
<dbReference type="AlphaFoldDB" id="A0A369M1N6"/>
<dbReference type="SUPFAM" id="SSF47226">
    <property type="entry name" value="Histidine-containing phosphotransfer domain, HPT domain"/>
    <property type="match status" value="1"/>
</dbReference>